<dbReference type="InterPro" id="IPR036291">
    <property type="entry name" value="NAD(P)-bd_dom_sf"/>
</dbReference>
<protein>
    <submittedName>
        <fullName evidence="2">SDR family NAD(P)-dependent oxidoreductase</fullName>
    </submittedName>
</protein>
<reference evidence="2 3" key="1">
    <citation type="submission" date="2019-03" db="EMBL/GenBank/DDBJ databases">
        <title>Algoriphagus aquimaris sp. nov., isolated form marine sediment in Pohang, Korea.</title>
        <authorList>
            <person name="Kim J."/>
            <person name="Yoon S.-H."/>
            <person name="Lee S.-S."/>
        </authorList>
    </citation>
    <scope>NUCLEOTIDE SEQUENCE [LARGE SCALE GENOMIC DNA]</scope>
    <source>
        <strain evidence="2 3">F21</strain>
    </source>
</reference>
<comment type="caution">
    <text evidence="2">The sequence shown here is derived from an EMBL/GenBank/DDBJ whole genome shotgun (WGS) entry which is preliminary data.</text>
</comment>
<accession>A0A4R5USJ0</accession>
<dbReference type="Proteomes" id="UP000295438">
    <property type="component" value="Unassembled WGS sequence"/>
</dbReference>
<evidence type="ECO:0000313" key="3">
    <source>
        <dbReference type="Proteomes" id="UP000295438"/>
    </source>
</evidence>
<dbReference type="EMBL" id="SMUW01000037">
    <property type="protein sequence ID" value="TDK41955.1"/>
    <property type="molecule type" value="Genomic_DNA"/>
</dbReference>
<gene>
    <name evidence="2" type="ORF">E1898_18435</name>
</gene>
<dbReference type="RefSeq" id="WP_133391998.1">
    <property type="nucleotide sequence ID" value="NZ_SMUW01000037.1"/>
</dbReference>
<dbReference type="Gene3D" id="3.40.50.720">
    <property type="entry name" value="NAD(P)-binding Rossmann-like Domain"/>
    <property type="match status" value="1"/>
</dbReference>
<dbReference type="InterPro" id="IPR002347">
    <property type="entry name" value="SDR_fam"/>
</dbReference>
<keyword evidence="3" id="KW-1185">Reference proteome</keyword>
<proteinExistence type="predicted"/>
<dbReference type="AlphaFoldDB" id="A0A4R5USJ0"/>
<dbReference type="Pfam" id="PF00106">
    <property type="entry name" value="adh_short"/>
    <property type="match status" value="1"/>
</dbReference>
<dbReference type="PANTHER" id="PTHR43157:SF31">
    <property type="entry name" value="PHOSPHATIDYLINOSITOL-GLYCAN BIOSYNTHESIS CLASS F PROTEIN"/>
    <property type="match status" value="1"/>
</dbReference>
<organism evidence="2 3">
    <name type="scientific">Algoriphagus formosus</name>
    <dbReference type="NCBI Taxonomy" id="2007308"/>
    <lineage>
        <taxon>Bacteria</taxon>
        <taxon>Pseudomonadati</taxon>
        <taxon>Bacteroidota</taxon>
        <taxon>Cytophagia</taxon>
        <taxon>Cytophagales</taxon>
        <taxon>Cyclobacteriaceae</taxon>
        <taxon>Algoriphagus</taxon>
    </lineage>
</organism>
<dbReference type="GO" id="GO:0016491">
    <property type="term" value="F:oxidoreductase activity"/>
    <property type="evidence" value="ECO:0007669"/>
    <property type="project" value="UniProtKB-KW"/>
</dbReference>
<evidence type="ECO:0000313" key="2">
    <source>
        <dbReference type="EMBL" id="TDK41955.1"/>
    </source>
</evidence>
<name>A0A4R5USJ0_9BACT</name>
<dbReference type="PANTHER" id="PTHR43157">
    <property type="entry name" value="PHOSPHATIDYLINOSITOL-GLYCAN BIOSYNTHESIS CLASS F PROTEIN-RELATED"/>
    <property type="match status" value="1"/>
</dbReference>
<dbReference type="PRINTS" id="PR00081">
    <property type="entry name" value="GDHRDH"/>
</dbReference>
<evidence type="ECO:0000256" key="1">
    <source>
        <dbReference type="ARBA" id="ARBA00023002"/>
    </source>
</evidence>
<sequence>MITVLTGSTSGIGFETLKGLLDHSEVFILPVRNLEKAESKLAKFSNREKFKLYEFDLADLESVKAASQKINKDFPKIDLMINNAGGMFPGGKKNNKGLDMTFTVNHLGHFLLTHQLLPSLIKGEAKVIQVSSEAHRLGKFRSNDIGLSSVSSTITAYGEAKLYNILMAKELAKRYGKEGITAFSLHPGAVKTAFGSETDPITKAIIRATQLFFISAQKGSENSLFLAKTDSTKLKNGGYYVRKKLKSPNSAGLSASNAEELWEFSEKTLEKLGLI</sequence>
<keyword evidence="1" id="KW-0560">Oxidoreductase</keyword>
<dbReference type="SUPFAM" id="SSF51735">
    <property type="entry name" value="NAD(P)-binding Rossmann-fold domains"/>
    <property type="match status" value="1"/>
</dbReference>